<dbReference type="Gene3D" id="1.10.10.60">
    <property type="entry name" value="Homeodomain-like"/>
    <property type="match status" value="1"/>
</dbReference>
<proteinExistence type="predicted"/>
<dbReference type="SUPFAM" id="SSF46689">
    <property type="entry name" value="Homeodomain-like"/>
    <property type="match status" value="1"/>
</dbReference>
<accession>A0ABS4P093</accession>
<dbReference type="PANTHER" id="PTHR43280:SF2">
    <property type="entry name" value="HTH-TYPE TRANSCRIPTIONAL REGULATOR EXSA"/>
    <property type="match status" value="1"/>
</dbReference>
<dbReference type="Proteomes" id="UP000773462">
    <property type="component" value="Unassembled WGS sequence"/>
</dbReference>
<evidence type="ECO:0000256" key="1">
    <source>
        <dbReference type="ARBA" id="ARBA00023015"/>
    </source>
</evidence>
<evidence type="ECO:0000259" key="4">
    <source>
        <dbReference type="PROSITE" id="PS01124"/>
    </source>
</evidence>
<protein>
    <submittedName>
        <fullName evidence="5">AraC-like DNA-binding protein</fullName>
    </submittedName>
</protein>
<evidence type="ECO:0000313" key="6">
    <source>
        <dbReference type="Proteomes" id="UP000773462"/>
    </source>
</evidence>
<feature type="domain" description="HTH araC/xylS-type" evidence="4">
    <location>
        <begin position="153"/>
        <end position="251"/>
    </location>
</feature>
<keyword evidence="6" id="KW-1185">Reference proteome</keyword>
<organism evidence="5 6">
    <name type="scientific">Paenibacillus silagei</name>
    <dbReference type="NCBI Taxonomy" id="1670801"/>
    <lineage>
        <taxon>Bacteria</taxon>
        <taxon>Bacillati</taxon>
        <taxon>Bacillota</taxon>
        <taxon>Bacilli</taxon>
        <taxon>Bacillales</taxon>
        <taxon>Paenibacillaceae</taxon>
        <taxon>Paenibacillus</taxon>
    </lineage>
</organism>
<reference evidence="5 6" key="1">
    <citation type="submission" date="2021-03" db="EMBL/GenBank/DDBJ databases">
        <title>Genomic Encyclopedia of Type Strains, Phase IV (KMG-IV): sequencing the most valuable type-strain genomes for metagenomic binning, comparative biology and taxonomic classification.</title>
        <authorList>
            <person name="Goeker M."/>
        </authorList>
    </citation>
    <scope>NUCLEOTIDE SEQUENCE [LARGE SCALE GENOMIC DNA]</scope>
    <source>
        <strain evidence="5 6">DSM 101953</strain>
    </source>
</reference>
<evidence type="ECO:0000256" key="2">
    <source>
        <dbReference type="ARBA" id="ARBA00023125"/>
    </source>
</evidence>
<dbReference type="InterPro" id="IPR018062">
    <property type="entry name" value="HTH_AraC-typ_CS"/>
</dbReference>
<evidence type="ECO:0000256" key="3">
    <source>
        <dbReference type="ARBA" id="ARBA00023163"/>
    </source>
</evidence>
<keyword evidence="1" id="KW-0805">Transcription regulation</keyword>
<dbReference type="PROSITE" id="PS01124">
    <property type="entry name" value="HTH_ARAC_FAMILY_2"/>
    <property type="match status" value="1"/>
</dbReference>
<dbReference type="SMART" id="SM00342">
    <property type="entry name" value="HTH_ARAC"/>
    <property type="match status" value="1"/>
</dbReference>
<gene>
    <name evidence="5" type="ORF">J2Z70_005331</name>
</gene>
<dbReference type="InterPro" id="IPR009057">
    <property type="entry name" value="Homeodomain-like_sf"/>
</dbReference>
<dbReference type="RefSeq" id="WP_209878068.1">
    <property type="nucleotide sequence ID" value="NZ_JAGGLV010000023.1"/>
</dbReference>
<dbReference type="InterPro" id="IPR018060">
    <property type="entry name" value="HTH_AraC"/>
</dbReference>
<sequence>MALIHYVECNTTHASNFVVDVPAGAHWLLVITKTPALFWVHGGLKQYPAHSVVLYQPQQKVYYQACTGQFINDWIRFESSEPYITESPLPLGIPFALSDPDYCQKLLELLASEHHMGGDCKASSIDLLLRALFNKLWESYFQDNITPQYYKLLKLRTSIQTNPGEYWTVARMAGVLEISSGYLQNIYKKTFGLSCMEDVINSRIRMAKEYLIHSTESIADIAARCGYPNVEHFCRQFKQVTGYTPRNYQRQAKAGASPP</sequence>
<dbReference type="PRINTS" id="PR00032">
    <property type="entry name" value="HTHARAC"/>
</dbReference>
<keyword evidence="2" id="KW-0238">DNA-binding</keyword>
<dbReference type="Pfam" id="PF12833">
    <property type="entry name" value="HTH_18"/>
    <property type="match status" value="1"/>
</dbReference>
<keyword evidence="3" id="KW-0804">Transcription</keyword>
<dbReference type="InterPro" id="IPR020449">
    <property type="entry name" value="Tscrpt_reg_AraC-type_HTH"/>
</dbReference>
<comment type="caution">
    <text evidence="5">The sequence shown here is derived from an EMBL/GenBank/DDBJ whole genome shotgun (WGS) entry which is preliminary data.</text>
</comment>
<dbReference type="PROSITE" id="PS00041">
    <property type="entry name" value="HTH_ARAC_FAMILY_1"/>
    <property type="match status" value="1"/>
</dbReference>
<evidence type="ECO:0000313" key="5">
    <source>
        <dbReference type="EMBL" id="MBP2115146.1"/>
    </source>
</evidence>
<dbReference type="PANTHER" id="PTHR43280">
    <property type="entry name" value="ARAC-FAMILY TRANSCRIPTIONAL REGULATOR"/>
    <property type="match status" value="1"/>
</dbReference>
<name>A0ABS4P093_9BACL</name>
<dbReference type="EMBL" id="JAGGLV010000023">
    <property type="protein sequence ID" value="MBP2115146.1"/>
    <property type="molecule type" value="Genomic_DNA"/>
</dbReference>